<feature type="compositionally biased region" description="Pro residues" evidence="1">
    <location>
        <begin position="253"/>
        <end position="264"/>
    </location>
</feature>
<keyword evidence="2" id="KW-0812">Transmembrane</keyword>
<dbReference type="GO" id="GO:0031942">
    <property type="term" value="C:i-AAA complex"/>
    <property type="evidence" value="ECO:0007669"/>
    <property type="project" value="TreeGrafter"/>
</dbReference>
<sequence length="534" mass="58730">MRAVRAAIPGPSGGRWPLVQLGLELVNRRYHHHSRPNGAPLAILSLSRQWRFQSTSGPTDKKNNNISKSPNASQKGSRPPPPPPPPFSWKDIRRLVGHAILGGFRTLRGSNLRKLYQQNPEELVLGLVAVLCSVALAVYVVQVYFTYFYAEQFTRYPDPVAKALRRALYYSNYAPDPQLALKYYKRALELCDELRLDPFSDDVMGIKIQLAAWLEHVDNYDNAARVLETLLGDCKRWVEVMERSVREGTVPPGLMPPPPPSPPSPDKETGGGEQQQAGEEAVVPAETIWAKRTRVLGKAVGISVKLADLYADEHLVKPELAHERLVWAVETALKELRRRAVEGLKDGEGDWMSAEQIGGTLESLGHSYEAKSQFHLALPLFFQALRLCQEPCHSAVLMNNIATCFAQHQVMGPGETALESLVMGGESSSSSSSSATPKSMTPAQRRTSYLEAAHRWASNAHQHATEPQGEKRTQECDEACAVSLCNLADIAGLSGNMAEARRRFDQAIEMSRNLGFGPGITQAEAGLKALSASV</sequence>
<dbReference type="Gene3D" id="1.25.40.10">
    <property type="entry name" value="Tetratricopeptide repeat domain"/>
    <property type="match status" value="1"/>
</dbReference>
<dbReference type="SUPFAM" id="SSF48452">
    <property type="entry name" value="TPR-like"/>
    <property type="match status" value="2"/>
</dbReference>
<dbReference type="SMART" id="SM00028">
    <property type="entry name" value="TPR"/>
    <property type="match status" value="2"/>
</dbReference>
<dbReference type="PANTHER" id="PTHR28142:SF1">
    <property type="entry name" value="MITOCHONDRIAL INNER MEMBRANE I-AAA PROTEASE SUPERCOMPLEX SUBUNIT MGR3-RELATED"/>
    <property type="match status" value="1"/>
</dbReference>
<feature type="compositionally biased region" description="Pro residues" evidence="1">
    <location>
        <begin position="78"/>
        <end position="87"/>
    </location>
</feature>
<dbReference type="GO" id="GO:0006515">
    <property type="term" value="P:protein quality control for misfolded or incompletely synthesized proteins"/>
    <property type="evidence" value="ECO:0007669"/>
    <property type="project" value="TreeGrafter"/>
</dbReference>
<evidence type="ECO:0000313" key="4">
    <source>
        <dbReference type="Proteomes" id="UP001174934"/>
    </source>
</evidence>
<dbReference type="EMBL" id="JAULSR010000001">
    <property type="protein sequence ID" value="KAK0635616.1"/>
    <property type="molecule type" value="Genomic_DNA"/>
</dbReference>
<gene>
    <name evidence="3" type="ORF">B0T17DRAFT_482134</name>
</gene>
<dbReference type="CDD" id="cd24145">
    <property type="entry name" value="Mgr3-like"/>
    <property type="match status" value="1"/>
</dbReference>
<keyword evidence="2" id="KW-1133">Transmembrane helix</keyword>
<feature type="compositionally biased region" description="Polar residues" evidence="1">
    <location>
        <begin position="53"/>
        <end position="76"/>
    </location>
</feature>
<accession>A0AA40CEA4</accession>
<dbReference type="InterPro" id="IPR011990">
    <property type="entry name" value="TPR-like_helical_dom_sf"/>
</dbReference>
<reference evidence="3" key="1">
    <citation type="submission" date="2023-06" db="EMBL/GenBank/DDBJ databases">
        <title>Genome-scale phylogeny and comparative genomics of the fungal order Sordariales.</title>
        <authorList>
            <consortium name="Lawrence Berkeley National Laboratory"/>
            <person name="Hensen N."/>
            <person name="Bonometti L."/>
            <person name="Westerberg I."/>
            <person name="Brannstrom I.O."/>
            <person name="Guillou S."/>
            <person name="Cros-Aarteil S."/>
            <person name="Calhoun S."/>
            <person name="Haridas S."/>
            <person name="Kuo A."/>
            <person name="Mondo S."/>
            <person name="Pangilinan J."/>
            <person name="Riley R."/>
            <person name="LaButti K."/>
            <person name="Andreopoulos B."/>
            <person name="Lipzen A."/>
            <person name="Chen C."/>
            <person name="Yanf M."/>
            <person name="Daum C."/>
            <person name="Ng V."/>
            <person name="Clum A."/>
            <person name="Steindorff A."/>
            <person name="Ohm R."/>
            <person name="Martin F."/>
            <person name="Silar P."/>
            <person name="Natvig D."/>
            <person name="Lalanne C."/>
            <person name="Gautier V."/>
            <person name="Ament-velasquez S.L."/>
            <person name="Kruys A."/>
            <person name="Hutchinson M.I."/>
            <person name="Powell A.J."/>
            <person name="Barry K."/>
            <person name="Miller A.N."/>
            <person name="Grigoriev I.V."/>
            <person name="Debuchy R."/>
            <person name="Gladieux P."/>
            <person name="Thoren M.H."/>
            <person name="Johannesson H."/>
        </authorList>
    </citation>
    <scope>NUCLEOTIDE SEQUENCE</scope>
    <source>
        <strain evidence="3">SMH3391-2</strain>
    </source>
</reference>
<keyword evidence="2" id="KW-0472">Membrane</keyword>
<feature type="region of interest" description="Disordered" evidence="1">
    <location>
        <begin position="421"/>
        <end position="448"/>
    </location>
</feature>
<dbReference type="InterPro" id="IPR019734">
    <property type="entry name" value="TPR_rpt"/>
</dbReference>
<dbReference type="InterPro" id="IPR040201">
    <property type="entry name" value="Mrg3-like"/>
</dbReference>
<dbReference type="PANTHER" id="PTHR28142">
    <property type="entry name" value="MITOCHONDRIAL INNER MEMBRANE I-AAA PROTEASE SUPERCOMPLEX SUBUNIT MGR3-RELATED"/>
    <property type="match status" value="1"/>
</dbReference>
<dbReference type="GO" id="GO:0051787">
    <property type="term" value="F:misfolded protein binding"/>
    <property type="evidence" value="ECO:0007669"/>
    <property type="project" value="TreeGrafter"/>
</dbReference>
<organism evidence="3 4">
    <name type="scientific">Bombardia bombarda</name>
    <dbReference type="NCBI Taxonomy" id="252184"/>
    <lineage>
        <taxon>Eukaryota</taxon>
        <taxon>Fungi</taxon>
        <taxon>Dikarya</taxon>
        <taxon>Ascomycota</taxon>
        <taxon>Pezizomycotina</taxon>
        <taxon>Sordariomycetes</taxon>
        <taxon>Sordariomycetidae</taxon>
        <taxon>Sordariales</taxon>
        <taxon>Lasiosphaeriaceae</taxon>
        <taxon>Bombardia</taxon>
    </lineage>
</organism>
<protein>
    <submittedName>
        <fullName evidence="3">Uncharacterized protein</fullName>
    </submittedName>
</protein>
<keyword evidence="4" id="KW-1185">Reference proteome</keyword>
<evidence type="ECO:0000256" key="1">
    <source>
        <dbReference type="SAM" id="MobiDB-lite"/>
    </source>
</evidence>
<proteinExistence type="predicted"/>
<evidence type="ECO:0000313" key="3">
    <source>
        <dbReference type="EMBL" id="KAK0635616.1"/>
    </source>
</evidence>
<feature type="compositionally biased region" description="Polar residues" evidence="1">
    <location>
        <begin position="435"/>
        <end position="447"/>
    </location>
</feature>
<feature type="region of interest" description="Disordered" evidence="1">
    <location>
        <begin position="248"/>
        <end position="283"/>
    </location>
</feature>
<dbReference type="AlphaFoldDB" id="A0AA40CEA4"/>
<dbReference type="Proteomes" id="UP001174934">
    <property type="component" value="Unassembled WGS sequence"/>
</dbReference>
<comment type="caution">
    <text evidence="3">The sequence shown here is derived from an EMBL/GenBank/DDBJ whole genome shotgun (WGS) entry which is preliminary data.</text>
</comment>
<name>A0AA40CEA4_9PEZI</name>
<feature type="transmembrane region" description="Helical" evidence="2">
    <location>
        <begin position="123"/>
        <end position="145"/>
    </location>
</feature>
<evidence type="ECO:0000256" key="2">
    <source>
        <dbReference type="SAM" id="Phobius"/>
    </source>
</evidence>
<feature type="region of interest" description="Disordered" evidence="1">
    <location>
        <begin position="53"/>
        <end position="88"/>
    </location>
</feature>